<reference evidence="8" key="3">
    <citation type="submission" date="2025-09" db="UniProtKB">
        <authorList>
            <consortium name="Ensembl"/>
        </authorList>
    </citation>
    <scope>IDENTIFICATION</scope>
</reference>
<feature type="region of interest" description="Disordered" evidence="4">
    <location>
        <begin position="306"/>
        <end position="371"/>
    </location>
</feature>
<feature type="compositionally biased region" description="Basic and acidic residues" evidence="4">
    <location>
        <begin position="324"/>
        <end position="338"/>
    </location>
</feature>
<dbReference type="GO" id="GO:0006631">
    <property type="term" value="P:fatty acid metabolic process"/>
    <property type="evidence" value="ECO:0007669"/>
    <property type="project" value="TreeGrafter"/>
</dbReference>
<organism evidence="8 9">
    <name type="scientific">Pygocentrus nattereri</name>
    <name type="common">Red-bellied piranha</name>
    <dbReference type="NCBI Taxonomy" id="42514"/>
    <lineage>
        <taxon>Eukaryota</taxon>
        <taxon>Metazoa</taxon>
        <taxon>Chordata</taxon>
        <taxon>Craniata</taxon>
        <taxon>Vertebrata</taxon>
        <taxon>Euteleostomi</taxon>
        <taxon>Actinopterygii</taxon>
        <taxon>Neopterygii</taxon>
        <taxon>Teleostei</taxon>
        <taxon>Ostariophysi</taxon>
        <taxon>Characiformes</taxon>
        <taxon>Characoidei</taxon>
        <taxon>Pygocentrus</taxon>
    </lineage>
</organism>
<keyword evidence="9" id="KW-1185">Reference proteome</keyword>
<evidence type="ECO:0000256" key="6">
    <source>
        <dbReference type="SAM" id="SignalP"/>
    </source>
</evidence>
<keyword evidence="5" id="KW-0472">Membrane</keyword>
<gene>
    <name evidence="8" type="primary">ACBD4</name>
</gene>
<evidence type="ECO:0000256" key="3">
    <source>
        <dbReference type="ARBA" id="ARBA00023121"/>
    </source>
</evidence>
<dbReference type="InterPro" id="IPR035984">
    <property type="entry name" value="Acyl-CoA-binding_sf"/>
</dbReference>
<dbReference type="PANTHER" id="PTHR23310:SF53">
    <property type="entry name" value="ACYL-COA-BINDING DOMAIN-CONTAINING PROTEIN 4"/>
    <property type="match status" value="1"/>
</dbReference>
<sequence>MSGAGLSVSLSVWLFCHSDSLLSFLSWALCTAKRVERALCGRTGGQQVRARLIELNSSEMSLGPYSPPAINTMQTQRATTAQTEGEDCQRRFQAAVDVIHNLPKNGSYRPSYEVMLRFYGLYKQSVCGPCKVSRPGFWDPVGRYKWDAWNRLGDMSRENAMAAYVDEMKKVAQEVIDSMPINEKTASFYHYFEPLYRVIHDMPRPPEALLTLRPAINANELAASFAEEGDSGVLQEETAQEQVQELELDLELVSNSDPQIESADLAASEVVVLTSDSESEIFCDSVEQLDNIKGQDYRPISQVTQIGAGQGGEGTGDGRGLPMRRRDPGREGMRHGWREPPGGIPYSSGRRVGRPASGAEGGGGDDGNTDRLQDCTQVQQQIVLALRRLREDMQSVMERLEVVEGLAAANAQNSQWRSHMQFTAQQTEAERWWPFDVSGRTLLLLLVWPFIAQGMVFLLRRKKKKPHISVI</sequence>
<keyword evidence="3" id="KW-0446">Lipid-binding</keyword>
<reference evidence="8 9" key="1">
    <citation type="submission" date="2020-10" db="EMBL/GenBank/DDBJ databases">
        <title>Pygocentrus nattereri (red-bellied piranha) genome, fPygNat1, primary haplotype.</title>
        <authorList>
            <person name="Myers G."/>
            <person name="Meyer A."/>
            <person name="Karagic N."/>
            <person name="Pippel M."/>
            <person name="Winkler S."/>
            <person name="Tracey A."/>
            <person name="Wood J."/>
            <person name="Formenti G."/>
            <person name="Howe K."/>
            <person name="Fedrigo O."/>
            <person name="Jarvis E.D."/>
        </authorList>
    </citation>
    <scope>NUCLEOTIDE SEQUENCE [LARGE SCALE GENOMIC DNA]</scope>
</reference>
<dbReference type="Ensembl" id="ENSPNAT00000028058.2">
    <property type="protein sequence ID" value="ENSPNAP00000018706.2"/>
    <property type="gene ID" value="ENSPNAG00000025202.2"/>
</dbReference>
<keyword evidence="5" id="KW-0812">Transmembrane</keyword>
<dbReference type="InterPro" id="IPR014352">
    <property type="entry name" value="FERM/acyl-CoA-bd_prot_sf"/>
</dbReference>
<keyword evidence="5" id="KW-1133">Transmembrane helix</keyword>
<proteinExistence type="predicted"/>
<evidence type="ECO:0000313" key="8">
    <source>
        <dbReference type="Ensembl" id="ENSPNAP00000018706.2"/>
    </source>
</evidence>
<dbReference type="PRINTS" id="PR00689">
    <property type="entry name" value="ACOABINDINGP"/>
</dbReference>
<feature type="transmembrane region" description="Helical" evidence="5">
    <location>
        <begin position="441"/>
        <end position="459"/>
    </location>
</feature>
<evidence type="ECO:0000259" key="7">
    <source>
        <dbReference type="PROSITE" id="PS51228"/>
    </source>
</evidence>
<keyword evidence="2" id="KW-0175">Coiled coil</keyword>
<feature type="signal peptide" evidence="6">
    <location>
        <begin position="1"/>
        <end position="32"/>
    </location>
</feature>
<dbReference type="PANTHER" id="PTHR23310">
    <property type="entry name" value="ACYL-COA-BINDING PROTEIN, ACBP"/>
    <property type="match status" value="1"/>
</dbReference>
<evidence type="ECO:0000256" key="2">
    <source>
        <dbReference type="ARBA" id="ARBA00023054"/>
    </source>
</evidence>
<dbReference type="GeneTree" id="ENSGT00940000160739"/>
<dbReference type="FunFam" id="1.20.80.10:FF:000010">
    <property type="entry name" value="Acyl-CoA-binding domain-containing protein 5"/>
    <property type="match status" value="1"/>
</dbReference>
<keyword evidence="6" id="KW-0732">Signal</keyword>
<dbReference type="SUPFAM" id="SSF47027">
    <property type="entry name" value="Acyl-CoA binding protein"/>
    <property type="match status" value="1"/>
</dbReference>
<dbReference type="Proteomes" id="UP001501920">
    <property type="component" value="Chromosome 13"/>
</dbReference>
<protein>
    <recommendedName>
        <fullName evidence="7">ACB domain-containing protein</fullName>
    </recommendedName>
</protein>
<feature type="chain" id="PRO_5043478627" description="ACB domain-containing protein" evidence="6">
    <location>
        <begin position="33"/>
        <end position="471"/>
    </location>
</feature>
<dbReference type="GO" id="GO:0000062">
    <property type="term" value="F:fatty-acyl-CoA binding"/>
    <property type="evidence" value="ECO:0007669"/>
    <property type="project" value="InterPro"/>
</dbReference>
<name>A0A3B4D6E9_PYGNA</name>
<evidence type="ECO:0000256" key="5">
    <source>
        <dbReference type="SAM" id="Phobius"/>
    </source>
</evidence>
<reference evidence="8" key="2">
    <citation type="submission" date="2025-08" db="UniProtKB">
        <authorList>
            <consortium name="Ensembl"/>
        </authorList>
    </citation>
    <scope>IDENTIFICATION</scope>
</reference>
<dbReference type="InterPro" id="IPR000582">
    <property type="entry name" value="Acyl-CoA-binding_protein"/>
</dbReference>
<evidence type="ECO:0000256" key="1">
    <source>
        <dbReference type="ARBA" id="ARBA00004167"/>
    </source>
</evidence>
<accession>A0A3B4D6E9</accession>
<dbReference type="RefSeq" id="XP_017548666.1">
    <property type="nucleotide sequence ID" value="XM_017693177.2"/>
</dbReference>
<evidence type="ECO:0000313" key="9">
    <source>
        <dbReference type="Proteomes" id="UP001501920"/>
    </source>
</evidence>
<feature type="domain" description="ACB" evidence="7">
    <location>
        <begin position="88"/>
        <end position="177"/>
    </location>
</feature>
<evidence type="ECO:0000256" key="4">
    <source>
        <dbReference type="SAM" id="MobiDB-lite"/>
    </source>
</evidence>
<dbReference type="Gene3D" id="1.20.80.10">
    <property type="match status" value="1"/>
</dbReference>
<dbReference type="PROSITE" id="PS51228">
    <property type="entry name" value="ACB_2"/>
    <property type="match status" value="1"/>
</dbReference>
<comment type="subcellular location">
    <subcellularLocation>
        <location evidence="1">Membrane</location>
        <topology evidence="1">Single-pass membrane protein</topology>
    </subcellularLocation>
</comment>
<dbReference type="GO" id="GO:0005737">
    <property type="term" value="C:cytoplasm"/>
    <property type="evidence" value="ECO:0007669"/>
    <property type="project" value="TreeGrafter"/>
</dbReference>
<dbReference type="GeneID" id="108424887"/>
<dbReference type="AlphaFoldDB" id="A0A3B4D6E9"/>
<dbReference type="GO" id="GO:0016020">
    <property type="term" value="C:membrane"/>
    <property type="evidence" value="ECO:0007669"/>
    <property type="project" value="UniProtKB-SubCell"/>
</dbReference>
<dbReference type="CTD" id="79777"/>
<dbReference type="Pfam" id="PF00887">
    <property type="entry name" value="ACBP"/>
    <property type="match status" value="1"/>
</dbReference>
<feature type="compositionally biased region" description="Gly residues" evidence="4">
    <location>
        <begin position="308"/>
        <end position="319"/>
    </location>
</feature>